<gene>
    <name evidence="2" type="primary">ZC3H3</name>
</gene>
<dbReference type="RefSeq" id="XP_045153881.1">
    <property type="nucleotide sequence ID" value="XM_045297946.1"/>
</dbReference>
<organism evidence="1 2">
    <name type="scientific">Echinops telfairi</name>
    <name type="common">Lesser hedgehog tenrec</name>
    <dbReference type="NCBI Taxonomy" id="9371"/>
    <lineage>
        <taxon>Eukaryota</taxon>
        <taxon>Metazoa</taxon>
        <taxon>Chordata</taxon>
        <taxon>Craniata</taxon>
        <taxon>Vertebrata</taxon>
        <taxon>Euteleostomi</taxon>
        <taxon>Mammalia</taxon>
        <taxon>Eutheria</taxon>
        <taxon>Afrotheria</taxon>
        <taxon>Tenrecidae</taxon>
        <taxon>Tenrecinae</taxon>
        <taxon>Echinops</taxon>
    </lineage>
</organism>
<protein>
    <submittedName>
        <fullName evidence="2">Zinc finger CCCH domain-containing protein 3 isoform X1</fullName>
    </submittedName>
</protein>
<dbReference type="Proteomes" id="UP000694863">
    <property type="component" value="Unplaced"/>
</dbReference>
<sequence>MEEKEQLRRQIRLLQGLIDDYKNLHGSALARGAPMPTSRWQPPAYHCGRSFSVSYPRPSRRGFAPPQGPEWRKKYSLVNRPPGSTDLTGDGTAQLALRAGPSMVSSPQPCVLQRQVRLSPGQNMVIRVTPPARPGLAIVMGAQQGPLEERDGTPWSDQRPQEGQGEPSGTKLQPSRAGRVKDRGSGGGVAKESLLVCQKEPGRPRAVRSVSRVSRSPPGPRRTVSEGAIAVKARAPPAQPPRSAGAPGRKMGLHPVATCAAQLLVDSRADAGHPDQPSPLVAGPGPRQAPEASKFPSCRTSRFRKNNYKWVATAAKSPRAARHTLSPRVAADNSARAPVGGAGRLAKPQLKAEPDVKTRKATPSPMAGSKYKWKAAASPSAAAPFHWQPEAGSRDHPAPLSPVLSPSFPEDSAAAAAGAGPSGSEPLFRDPSLSGYKVQSRTKIIRRRSGGSLPGDKKSSPPATSAATKSRFSLRRRPPPRGKSSPAALKRMPNRGLLQVSRHRLCRLPAARTPAPTKEACPHPLRTPPTSKVIKTRYRIVKRSLASLPSPQSSPHWRARRLSPRSLVLNRLRPASTGAGKAPPSTPQWRNKGYRCIGGVLYRVSANKLSRTSGLRAGRWEPASSSSRSLASRAVQRSLAILRQARQKRREPRAEYCTYYNRFGRCSRGEHCPYIHDPEKVAVCTRFLRGTCKKTDGTCPFSHHVSKDKMPVCSYFLKGICSNSNCPYSHVYVSRKAEVCKDFLQGYCPLGSKCKKKHTLLCPDFARRGVCPRGAQCQLLHRSRKRTSRRSPSASVPSEASLRGRVLVGHGPRKPAAAQRTSRLPPGSLTPRAPEPLGSAEAGFAPVDSEVACAQEPASARAAPRLPSFIALGSSPSPSRAQGSPPSKDSGRSLHIKPRL</sequence>
<keyword evidence="1" id="KW-1185">Reference proteome</keyword>
<name>A0AC55DQ63_ECHTE</name>
<accession>A0AC55DQ63</accession>
<evidence type="ECO:0000313" key="2">
    <source>
        <dbReference type="RefSeq" id="XP_045153881.1"/>
    </source>
</evidence>
<reference evidence="2" key="1">
    <citation type="submission" date="2025-08" db="UniProtKB">
        <authorList>
            <consortium name="RefSeq"/>
        </authorList>
    </citation>
    <scope>IDENTIFICATION</scope>
</reference>
<proteinExistence type="predicted"/>
<evidence type="ECO:0000313" key="1">
    <source>
        <dbReference type="Proteomes" id="UP000694863"/>
    </source>
</evidence>